<dbReference type="Pfam" id="PF05557">
    <property type="entry name" value="MAD"/>
    <property type="match status" value="1"/>
</dbReference>
<dbReference type="EMBL" id="JAAECE010000002">
    <property type="protein sequence ID" value="KAF1805028.1"/>
    <property type="molecule type" value="Genomic_DNA"/>
</dbReference>
<keyword evidence="5" id="KW-0498">Mitosis</keyword>
<dbReference type="GO" id="GO:0000776">
    <property type="term" value="C:kinetochore"/>
    <property type="evidence" value="ECO:0007669"/>
    <property type="project" value="TreeGrafter"/>
</dbReference>
<dbReference type="InterPro" id="IPR008672">
    <property type="entry name" value="Mad1"/>
</dbReference>
<feature type="compositionally biased region" description="Basic and acidic residues" evidence="9">
    <location>
        <begin position="337"/>
        <end position="348"/>
    </location>
</feature>
<dbReference type="SUPFAM" id="SSF75704">
    <property type="entry name" value="Mitotic arrest deficient-like 1, Mad1"/>
    <property type="match status" value="1"/>
</dbReference>
<feature type="region of interest" description="Disordered" evidence="9">
    <location>
        <begin position="337"/>
        <end position="368"/>
    </location>
</feature>
<organism evidence="10 11">
    <name type="scientific">Mucor circinelloides f. lusitanicus</name>
    <name type="common">Mucor racemosus var. lusitanicus</name>
    <dbReference type="NCBI Taxonomy" id="29924"/>
    <lineage>
        <taxon>Eukaryota</taxon>
        <taxon>Fungi</taxon>
        <taxon>Fungi incertae sedis</taxon>
        <taxon>Mucoromycota</taxon>
        <taxon>Mucoromycotina</taxon>
        <taxon>Mucoromycetes</taxon>
        <taxon>Mucorales</taxon>
        <taxon>Mucorineae</taxon>
        <taxon>Mucoraceae</taxon>
        <taxon>Mucor</taxon>
    </lineage>
</organism>
<evidence type="ECO:0000256" key="5">
    <source>
        <dbReference type="ARBA" id="ARBA00022776"/>
    </source>
</evidence>
<comment type="similarity">
    <text evidence="2">Belongs to the MAD1 family.</text>
</comment>
<dbReference type="GO" id="GO:0005635">
    <property type="term" value="C:nuclear envelope"/>
    <property type="evidence" value="ECO:0007669"/>
    <property type="project" value="TreeGrafter"/>
</dbReference>
<name>A0A8H4BMP4_MUCCL</name>
<evidence type="ECO:0000256" key="6">
    <source>
        <dbReference type="ARBA" id="ARBA00023242"/>
    </source>
</evidence>
<dbReference type="GO" id="GO:0007094">
    <property type="term" value="P:mitotic spindle assembly checkpoint signaling"/>
    <property type="evidence" value="ECO:0007669"/>
    <property type="project" value="InterPro"/>
</dbReference>
<dbReference type="GO" id="GO:0051315">
    <property type="term" value="P:attachment of mitotic spindle microtubules to kinetochore"/>
    <property type="evidence" value="ECO:0007669"/>
    <property type="project" value="TreeGrafter"/>
</dbReference>
<evidence type="ECO:0000313" key="10">
    <source>
        <dbReference type="EMBL" id="KAF1805028.1"/>
    </source>
</evidence>
<comment type="caution">
    <text evidence="10">The sequence shown here is derived from an EMBL/GenBank/DDBJ whole genome shotgun (WGS) entry which is preliminary data.</text>
</comment>
<dbReference type="GO" id="GO:0051301">
    <property type="term" value="P:cell division"/>
    <property type="evidence" value="ECO:0007669"/>
    <property type="project" value="UniProtKB-KW"/>
</dbReference>
<dbReference type="Proteomes" id="UP000469890">
    <property type="component" value="Unassembled WGS sequence"/>
</dbReference>
<feature type="non-terminal residue" evidence="10">
    <location>
        <position position="1"/>
    </location>
</feature>
<keyword evidence="8" id="KW-0175">Coiled coil</keyword>
<keyword evidence="6" id="KW-0539">Nucleus</keyword>
<reference evidence="10 11" key="1">
    <citation type="submission" date="2019-09" db="EMBL/GenBank/DDBJ databases">
        <authorList>
            <consortium name="DOE Joint Genome Institute"/>
            <person name="Mondo S.J."/>
            <person name="Navarro-Mendoza M.I."/>
            <person name="Perez-Arques C."/>
            <person name="Panchal S."/>
            <person name="Nicolas F.E."/>
            <person name="Ganguly P."/>
            <person name="Pangilinan J."/>
            <person name="Grigoriev I."/>
            <person name="Heitman J."/>
            <person name="Sanya K."/>
            <person name="Garre V."/>
        </authorList>
    </citation>
    <scope>NUCLEOTIDE SEQUENCE [LARGE SCALE GENOMIC DNA]</scope>
    <source>
        <strain evidence="10 11">MU402</strain>
    </source>
</reference>
<proteinExistence type="inferred from homology"/>
<feature type="compositionally biased region" description="Low complexity" evidence="9">
    <location>
        <begin position="349"/>
        <end position="364"/>
    </location>
</feature>
<evidence type="ECO:0000256" key="9">
    <source>
        <dbReference type="SAM" id="MobiDB-lite"/>
    </source>
</evidence>
<dbReference type="GO" id="GO:0072686">
    <property type="term" value="C:mitotic spindle"/>
    <property type="evidence" value="ECO:0007669"/>
    <property type="project" value="TreeGrafter"/>
</dbReference>
<evidence type="ECO:0000256" key="7">
    <source>
        <dbReference type="ARBA" id="ARBA00023306"/>
    </source>
</evidence>
<sequence length="565" mass="64763">VQEKASAIQRSLLREQELTEKINALEQQLNNSSSYPSNPQAYQDLETQYQRISKRVLDLETENIKLASDLKHHKGISQNIETLRQEKESLSHQLKSMNDICDENHRIEKENIKLKAERALWASYFESQPEYNTQSPDSIIYTLTQQAEEAKCLKQSIEQYKDQMKVIKALEDHIDELKKTIVKNEHLHTADQASRDILTKNADHLKKHIAILERQLAMCDQEEILAMDQGQYDEAKAKRIQELEELLRESEDRLTLQAQELAQEKIKHASELPPVQLSSGPYEMLKSGVSVSKQLSELVVKQDKLMQDLEEKSVNEALLQRQLKSAQEQIEQLTKSIEKQERHAHSSEKAASTAESQTTAAEEQGGSDESNLRILTLIDNPASRDLAVRTSLLERLEKENADLLRQISSEAVSDTDLITVPKSSLINLEAKTEKLQSDLQAREKRIQRLHTIWETKINETSSQIRQLLGYNVIFRSDGVTRLESILVDPTELAFIVKIGDTHSESEQGKLRMVGSKKEHYMKQLEDIYQLYIIQDRNIPAFLCAAAQDLYVNAKQQEHSMLSHNE</sequence>
<evidence type="ECO:0000313" key="11">
    <source>
        <dbReference type="Proteomes" id="UP000469890"/>
    </source>
</evidence>
<comment type="subcellular location">
    <subcellularLocation>
        <location evidence="1">Nucleus</location>
    </subcellularLocation>
</comment>
<evidence type="ECO:0000256" key="1">
    <source>
        <dbReference type="ARBA" id="ARBA00004123"/>
    </source>
</evidence>
<protein>
    <recommendedName>
        <fullName evidence="3">Spindle assembly checkpoint component MAD1</fullName>
    </recommendedName>
</protein>
<keyword evidence="7" id="KW-0131">Cell cycle</keyword>
<feature type="non-terminal residue" evidence="10">
    <location>
        <position position="565"/>
    </location>
</feature>
<feature type="coiled-coil region" evidence="8">
    <location>
        <begin position="386"/>
        <end position="445"/>
    </location>
</feature>
<dbReference type="AlphaFoldDB" id="A0A8H4BMP4"/>
<evidence type="ECO:0000256" key="3">
    <source>
        <dbReference type="ARBA" id="ARBA00022019"/>
    </source>
</evidence>
<keyword evidence="4" id="KW-0132">Cell division</keyword>
<dbReference type="PANTHER" id="PTHR23168:SF0">
    <property type="entry name" value="MITOTIC SPINDLE ASSEMBLY CHECKPOINT PROTEIN MAD1"/>
    <property type="match status" value="1"/>
</dbReference>
<feature type="coiled-coil region" evidence="8">
    <location>
        <begin position="8"/>
        <end position="117"/>
    </location>
</feature>
<dbReference type="PANTHER" id="PTHR23168">
    <property type="entry name" value="MITOTIC SPINDLE ASSEMBLY CHECKPOINT PROTEIN MAD1 MITOTIC ARREST DEFICIENT-LIKE PROTEIN 1"/>
    <property type="match status" value="1"/>
</dbReference>
<dbReference type="Gene3D" id="6.10.250.90">
    <property type="match status" value="1"/>
</dbReference>
<accession>A0A8H4BMP4</accession>
<gene>
    <name evidence="10" type="ORF">FB192DRAFT_1249971</name>
</gene>
<evidence type="ECO:0000256" key="4">
    <source>
        <dbReference type="ARBA" id="ARBA00022618"/>
    </source>
</evidence>
<feature type="coiled-coil region" evidence="8">
    <location>
        <begin position="143"/>
        <end position="260"/>
    </location>
</feature>
<evidence type="ECO:0000256" key="2">
    <source>
        <dbReference type="ARBA" id="ARBA00008029"/>
    </source>
</evidence>
<evidence type="ECO:0000256" key="8">
    <source>
        <dbReference type="SAM" id="Coils"/>
    </source>
</evidence>